<accession>A0ABN5CIT7</accession>
<organism evidence="2 3">
    <name type="scientific">Pseudoalteromonas piscicida</name>
    <dbReference type="NCBI Taxonomy" id="43662"/>
    <lineage>
        <taxon>Bacteria</taxon>
        <taxon>Pseudomonadati</taxon>
        <taxon>Pseudomonadota</taxon>
        <taxon>Gammaproteobacteria</taxon>
        <taxon>Alteromonadales</taxon>
        <taxon>Pseudoalteromonadaceae</taxon>
        <taxon>Pseudoalteromonas</taxon>
    </lineage>
</organism>
<evidence type="ECO:0000313" key="2">
    <source>
        <dbReference type="EMBL" id="ATD09405.1"/>
    </source>
</evidence>
<evidence type="ECO:0000313" key="3">
    <source>
        <dbReference type="Proteomes" id="UP000016521"/>
    </source>
</evidence>
<gene>
    <name evidence="2" type="ORF">PPIS_b0198</name>
</gene>
<feature type="transmembrane region" description="Helical" evidence="1">
    <location>
        <begin position="12"/>
        <end position="30"/>
    </location>
</feature>
<dbReference type="EMBL" id="CP011925">
    <property type="protein sequence ID" value="ATD09405.1"/>
    <property type="molecule type" value="Genomic_DNA"/>
</dbReference>
<name>A0ABN5CIT7_PSEO7</name>
<keyword evidence="1" id="KW-1133">Transmembrane helix</keyword>
<keyword evidence="1" id="KW-0812">Transmembrane</keyword>
<reference evidence="2 3" key="1">
    <citation type="submission" date="2015-06" db="EMBL/GenBank/DDBJ databases">
        <authorList>
            <person name="Xie B.-B."/>
            <person name="Rong J.-C."/>
            <person name="Qin Q.-L."/>
            <person name="Zhang Y.-Z."/>
        </authorList>
    </citation>
    <scope>NUCLEOTIDE SEQUENCE [LARGE SCALE GENOMIC DNA]</scope>
    <source>
        <strain evidence="2 3">JCM 20779</strain>
    </source>
</reference>
<proteinExistence type="predicted"/>
<dbReference type="Proteomes" id="UP000016521">
    <property type="component" value="Chromosome II"/>
</dbReference>
<keyword evidence="3" id="KW-1185">Reference proteome</keyword>
<protein>
    <submittedName>
        <fullName evidence="2">Uncharacterized protein</fullName>
    </submittedName>
</protein>
<sequence length="41" mass="4622">MLGAFRARRCVVGFWAVVLMMALLAFSLVFKKKKGTTKCQN</sequence>
<evidence type="ECO:0000256" key="1">
    <source>
        <dbReference type="SAM" id="Phobius"/>
    </source>
</evidence>
<keyword evidence="1" id="KW-0472">Membrane</keyword>